<accession>A0ABX8PR76</accession>
<evidence type="ECO:0000313" key="1">
    <source>
        <dbReference type="EMBL" id="QXI03755.1"/>
    </source>
</evidence>
<reference evidence="1 2" key="2">
    <citation type="journal article" date="2021" name="Microorganisms">
        <title>The Ever-Expanding Pseudomonas Genus: Description of 43 New Species and Partition of the Pseudomonas putida Group.</title>
        <authorList>
            <person name="Girard L."/>
            <person name="Lood C."/>
            <person name="Hofte M."/>
            <person name="Vandamme P."/>
            <person name="Rokni-Zadeh H."/>
            <person name="van Noort V."/>
            <person name="Lavigne R."/>
            <person name="De Mot R."/>
        </authorList>
    </citation>
    <scope>NUCLEOTIDE SEQUENCE [LARGE SCALE GENOMIC DNA]</scope>
    <source>
        <strain evidence="1 2">ZA 5.3</strain>
    </source>
</reference>
<dbReference type="EMBL" id="CP077089">
    <property type="protein sequence ID" value="QXI03755.1"/>
    <property type="molecule type" value="Genomic_DNA"/>
</dbReference>
<dbReference type="Proteomes" id="UP000646386">
    <property type="component" value="Chromosome"/>
</dbReference>
<reference evidence="1 2" key="1">
    <citation type="journal article" date="2020" name="Microorganisms">
        <title>Reliable Identification of Environmental Pseudomonas Isolates Using the rpoD Gene.</title>
        <authorList>
            <consortium name="The Broad Institute Genome Sequencing Platform"/>
            <person name="Girard L."/>
            <person name="Lood C."/>
            <person name="Rokni-Zadeh H."/>
            <person name="van Noort V."/>
            <person name="Lavigne R."/>
            <person name="De Mot R."/>
        </authorList>
    </citation>
    <scope>NUCLEOTIDE SEQUENCE [LARGE SCALE GENOMIC DNA]</scope>
    <source>
        <strain evidence="1 2">ZA 5.3</strain>
    </source>
</reference>
<keyword evidence="2" id="KW-1185">Reference proteome</keyword>
<name>A0ABX8PR76_9PSED</name>
<sequence length="470" mass="52177">MRLFDIILAILEMDRPASFSQSRAALRSKGISMTQRVVQTISRAWSRMGELSRLRTPSQRSEYIVEGFADDRVIVLVASKRHVLLRSAFEAALNYLHQHSHGIESPCLIKSNNDPTLSGPLCRASRVTLSGAYGTRNINYVLPILQALGVVDIRTSTPNAVWLVTPLAANDLSFSNPVRRVGKGLLTARQFDFAQYLSGLWTGAAGSFSHRYKVSRHHSWKDWRARHGASDWWCQSLSQANQHYCWPEKAAPHDFASIAAELRKSLAANDDAAALVACKAIFAWGGVARKADDASLQCVESQAAAKTLCRSIRRAVKLLDRACADPLDDFNGKTLLMNSAMTKIYAAAAPDSLIIYDGRVGAALGLLARTWLLANAERTVPADLAFRWGPNTKTANQKDETRNPSQDLFIFTSLYTTSSDIPARNREWAELVRMSSRLLWTTGQMLRAQGFPVTLSMLERSLFMLGYDVR</sequence>
<gene>
    <name evidence="1" type="ORF">HU718_017130</name>
</gene>
<protein>
    <submittedName>
        <fullName evidence="1">Uncharacterized protein</fullName>
    </submittedName>
</protein>
<proteinExistence type="predicted"/>
<dbReference type="RefSeq" id="WP_186616088.1">
    <property type="nucleotide sequence ID" value="NZ_CP077089.1"/>
</dbReference>
<organism evidence="1 2">
    <name type="scientific">Pseudomonas tensinigenes</name>
    <dbReference type="NCBI Taxonomy" id="2745511"/>
    <lineage>
        <taxon>Bacteria</taxon>
        <taxon>Pseudomonadati</taxon>
        <taxon>Pseudomonadota</taxon>
        <taxon>Gammaproteobacteria</taxon>
        <taxon>Pseudomonadales</taxon>
        <taxon>Pseudomonadaceae</taxon>
        <taxon>Pseudomonas</taxon>
    </lineage>
</organism>
<evidence type="ECO:0000313" key="2">
    <source>
        <dbReference type="Proteomes" id="UP000646386"/>
    </source>
</evidence>